<protein>
    <recommendedName>
        <fullName evidence="3">Fimbrial-type adhesion domain-containing protein</fullName>
    </recommendedName>
</protein>
<dbReference type="AlphaFoldDB" id="A0AAJ3HUW5"/>
<reference evidence="1 2" key="1">
    <citation type="submission" date="2016-04" db="EMBL/GenBank/DDBJ databases">
        <title>ATOL: Assembling a taxonomically balanced genome-scale reconstruction of the evolutionary history of the Enterobacteriaceae.</title>
        <authorList>
            <person name="Plunkett G.III."/>
            <person name="Neeno-Eckwall E.C."/>
            <person name="Glasner J.D."/>
            <person name="Perna N.T."/>
        </authorList>
    </citation>
    <scope>NUCLEOTIDE SEQUENCE [LARGE SCALE GENOMIC DNA]</scope>
    <source>
        <strain evidence="1 2">ATCC 700826</strain>
    </source>
</reference>
<comment type="caution">
    <text evidence="1">The sequence shown here is derived from an EMBL/GenBank/DDBJ whole genome shotgun (WGS) entry which is preliminary data.</text>
</comment>
<evidence type="ECO:0000313" key="1">
    <source>
        <dbReference type="EMBL" id="OAT49452.1"/>
    </source>
</evidence>
<gene>
    <name evidence="1" type="ORF">M997_0668</name>
</gene>
<dbReference type="EMBL" id="LXEV01000011">
    <property type="protein sequence ID" value="OAT49452.1"/>
    <property type="molecule type" value="Genomic_DNA"/>
</dbReference>
<sequence length="395" mass="42346">MFSFLSLNAVKKMLALLLLSGLLVIASIVQANEVIIIPKGTGIVWQGKPFTSKLLQEKNPYYNPYLFGGGASYTDFLTTTSTLYRPGGGYYAICRPYGSITTPGDVVHIQGYDATVVTPGLYFAVVGNFMGEYKDYRSNKIVSFNGSFGNNKFITSNAPASSPKLEIINDKANCVSLKNKTELVAGYSTYHAQMSGYWVLLADGTQKTTTASFISSFVLGTGSSNSPSSDSSIFPRTVEFKVSTLECNINTPPTINFGDVIHSNEAGKELASKMTTIETYCSQGDEVIDSNINLTFKSVSGNYGNDMSKLSLKEGGGYITGQLEGTQQSFDGSCGLTGRGIPFDNATHIKLGHITKDQPSASFINPVLWRLCAGGDGKLPYGKVTASAEVTVTLN</sequence>
<name>A0AAJ3HUW5_PROHU</name>
<dbReference type="Proteomes" id="UP000078250">
    <property type="component" value="Unassembled WGS sequence"/>
</dbReference>
<dbReference type="RefSeq" id="WP_064718682.1">
    <property type="nucleotide sequence ID" value="NZ_LXEV01000011.1"/>
</dbReference>
<proteinExistence type="predicted"/>
<evidence type="ECO:0008006" key="3">
    <source>
        <dbReference type="Google" id="ProtNLM"/>
    </source>
</evidence>
<evidence type="ECO:0000313" key="2">
    <source>
        <dbReference type="Proteomes" id="UP000078250"/>
    </source>
</evidence>
<organism evidence="1 2">
    <name type="scientific">Proteus hauseri ATCC 700826</name>
    <dbReference type="NCBI Taxonomy" id="1354271"/>
    <lineage>
        <taxon>Bacteria</taxon>
        <taxon>Pseudomonadati</taxon>
        <taxon>Pseudomonadota</taxon>
        <taxon>Gammaproteobacteria</taxon>
        <taxon>Enterobacterales</taxon>
        <taxon>Morganellaceae</taxon>
        <taxon>Proteus</taxon>
    </lineage>
</organism>
<keyword evidence="2" id="KW-1185">Reference proteome</keyword>
<accession>A0AAJ3HUW5</accession>